<dbReference type="GO" id="GO:0022857">
    <property type="term" value="F:transmembrane transporter activity"/>
    <property type="evidence" value="ECO:0007669"/>
    <property type="project" value="InterPro"/>
</dbReference>
<dbReference type="Gene3D" id="1.20.1730.10">
    <property type="entry name" value="Sodium/glucose cotransporter"/>
    <property type="match status" value="1"/>
</dbReference>
<evidence type="ECO:0000256" key="7">
    <source>
        <dbReference type="RuleBase" id="RU362091"/>
    </source>
</evidence>
<evidence type="ECO:0000313" key="9">
    <source>
        <dbReference type="EMBL" id="NYD29271.1"/>
    </source>
</evidence>
<dbReference type="PANTHER" id="PTHR48086:SF8">
    <property type="entry name" value="MONOCARBOXYLIC ACID PERMEASE"/>
    <property type="match status" value="1"/>
</dbReference>
<dbReference type="Pfam" id="PF00474">
    <property type="entry name" value="SSF"/>
    <property type="match status" value="1"/>
</dbReference>
<dbReference type="EMBL" id="JACCBF010000001">
    <property type="protein sequence ID" value="NYD29271.1"/>
    <property type="molecule type" value="Genomic_DNA"/>
</dbReference>
<feature type="transmembrane region" description="Helical" evidence="8">
    <location>
        <begin position="58"/>
        <end position="88"/>
    </location>
</feature>
<feature type="transmembrane region" description="Helical" evidence="8">
    <location>
        <begin position="313"/>
        <end position="342"/>
    </location>
</feature>
<dbReference type="PANTHER" id="PTHR48086">
    <property type="entry name" value="SODIUM/PROLINE SYMPORTER-RELATED"/>
    <property type="match status" value="1"/>
</dbReference>
<keyword evidence="6 8" id="KW-0472">Membrane</keyword>
<comment type="similarity">
    <text evidence="2 7">Belongs to the sodium:solute symporter (SSF) (TC 2.A.21) family.</text>
</comment>
<sequence length="475" mass="49541">MILTTAIIIGIVALGALGMSGRRSTTMADWTVSGRGFPRWTSWFLQAGDSLTTFSFLGLAGIAFGGGVVGVFALAYLSICSIGLYFVAPRIRQLGEERGYLTQADFFTDRFNSPALGKVSALVGAIFLLPYLQLQITGLGLIVELATGSEAGRGLSMVVASLLVVVFVVWSGIRGIARVAVVKDVLMIAALLIVLGGAVFGIAGIPDTFAHIHSVGPQLLDFSQPGWDSTFFLTAVVVTSIGAGLNTFPHLWPPVLAAKSGEVLRSNYKWLALYQLMLFAPIIVGLTATQALAPDTTGNHVLLDTANATLPSWLVAVVAIAGASAAMVPAAAIAMGISSLVSTNLVPVRESLRFRLNTVFVIGAIVLSLGFGLANSDIASLLLLTYGGLTQMAPATLIGLRRKVTVGAVPVLLGMVVGVVTVAWITFFEVPIGSWDSGLIALAPNLVVLVVAEAVRRRSSPTTASDARHATAARA</sequence>
<keyword evidence="3" id="KW-0813">Transport</keyword>
<comment type="subcellular location">
    <subcellularLocation>
        <location evidence="1">Membrane</location>
        <topology evidence="1">Multi-pass membrane protein</topology>
    </subcellularLocation>
</comment>
<keyword evidence="10" id="KW-1185">Reference proteome</keyword>
<comment type="caution">
    <text evidence="9">The sequence shown here is derived from an EMBL/GenBank/DDBJ whole genome shotgun (WGS) entry which is preliminary data.</text>
</comment>
<feature type="transmembrane region" description="Helical" evidence="8">
    <location>
        <begin position="155"/>
        <end position="173"/>
    </location>
</feature>
<dbReference type="RefSeq" id="WP_179725665.1">
    <property type="nucleotide sequence ID" value="NZ_BAABEF010000001.1"/>
</dbReference>
<name>A0A852R6R3_9ACTN</name>
<evidence type="ECO:0000256" key="4">
    <source>
        <dbReference type="ARBA" id="ARBA00022692"/>
    </source>
</evidence>
<protein>
    <submittedName>
        <fullName evidence="9">SSS family solute:Na+ symporter</fullName>
    </submittedName>
</protein>
<dbReference type="GO" id="GO:0005886">
    <property type="term" value="C:plasma membrane"/>
    <property type="evidence" value="ECO:0007669"/>
    <property type="project" value="TreeGrafter"/>
</dbReference>
<feature type="transmembrane region" description="Helical" evidence="8">
    <location>
        <begin position="273"/>
        <end position="293"/>
    </location>
</feature>
<organism evidence="9 10">
    <name type="scientific">Nocardioides kongjuensis</name>
    <dbReference type="NCBI Taxonomy" id="349522"/>
    <lineage>
        <taxon>Bacteria</taxon>
        <taxon>Bacillati</taxon>
        <taxon>Actinomycetota</taxon>
        <taxon>Actinomycetes</taxon>
        <taxon>Propionibacteriales</taxon>
        <taxon>Nocardioidaceae</taxon>
        <taxon>Nocardioides</taxon>
    </lineage>
</organism>
<evidence type="ECO:0000256" key="2">
    <source>
        <dbReference type="ARBA" id="ARBA00006434"/>
    </source>
</evidence>
<dbReference type="PROSITE" id="PS50283">
    <property type="entry name" value="NA_SOLUT_SYMP_3"/>
    <property type="match status" value="1"/>
</dbReference>
<keyword evidence="5 8" id="KW-1133">Transmembrane helix</keyword>
<dbReference type="InterPro" id="IPR038377">
    <property type="entry name" value="Na/Glc_symporter_sf"/>
</dbReference>
<dbReference type="InterPro" id="IPR050277">
    <property type="entry name" value="Sodium:Solute_Symporter"/>
</dbReference>
<gene>
    <name evidence="9" type="ORF">BJ958_000817</name>
</gene>
<keyword evidence="4 8" id="KW-0812">Transmembrane</keyword>
<feature type="transmembrane region" description="Helical" evidence="8">
    <location>
        <begin position="354"/>
        <end position="374"/>
    </location>
</feature>
<reference evidence="9 10" key="1">
    <citation type="submission" date="2020-07" db="EMBL/GenBank/DDBJ databases">
        <title>Sequencing the genomes of 1000 actinobacteria strains.</title>
        <authorList>
            <person name="Klenk H.-P."/>
        </authorList>
    </citation>
    <scope>NUCLEOTIDE SEQUENCE [LARGE SCALE GENOMIC DNA]</scope>
    <source>
        <strain evidence="9 10">DSM 19082</strain>
    </source>
</reference>
<evidence type="ECO:0000256" key="6">
    <source>
        <dbReference type="ARBA" id="ARBA00023136"/>
    </source>
</evidence>
<evidence type="ECO:0000256" key="8">
    <source>
        <dbReference type="SAM" id="Phobius"/>
    </source>
</evidence>
<accession>A0A852R6R3</accession>
<evidence type="ECO:0000256" key="5">
    <source>
        <dbReference type="ARBA" id="ARBA00022989"/>
    </source>
</evidence>
<dbReference type="InterPro" id="IPR001734">
    <property type="entry name" value="Na/solute_symporter"/>
</dbReference>
<evidence type="ECO:0000256" key="3">
    <source>
        <dbReference type="ARBA" id="ARBA00022448"/>
    </source>
</evidence>
<evidence type="ECO:0000313" key="10">
    <source>
        <dbReference type="Proteomes" id="UP000582231"/>
    </source>
</evidence>
<dbReference type="AlphaFoldDB" id="A0A852R6R3"/>
<feature type="transmembrane region" description="Helical" evidence="8">
    <location>
        <begin position="407"/>
        <end position="427"/>
    </location>
</feature>
<feature type="transmembrane region" description="Helical" evidence="8">
    <location>
        <begin position="380"/>
        <end position="400"/>
    </location>
</feature>
<feature type="transmembrane region" description="Helical" evidence="8">
    <location>
        <begin position="231"/>
        <end position="252"/>
    </location>
</feature>
<dbReference type="Proteomes" id="UP000582231">
    <property type="component" value="Unassembled WGS sequence"/>
</dbReference>
<proteinExistence type="inferred from homology"/>
<evidence type="ECO:0000256" key="1">
    <source>
        <dbReference type="ARBA" id="ARBA00004141"/>
    </source>
</evidence>
<feature type="transmembrane region" description="Helical" evidence="8">
    <location>
        <begin position="439"/>
        <end position="455"/>
    </location>
</feature>
<feature type="transmembrane region" description="Helical" evidence="8">
    <location>
        <begin position="185"/>
        <end position="205"/>
    </location>
</feature>
<feature type="transmembrane region" description="Helical" evidence="8">
    <location>
        <begin position="119"/>
        <end position="143"/>
    </location>
</feature>